<evidence type="ECO:0000313" key="2">
    <source>
        <dbReference type="EMBL" id="GAT03786.1"/>
    </source>
</evidence>
<reference evidence="3" key="2">
    <citation type="submission" date="2016-02" db="EMBL/GenBank/DDBJ databases">
        <title>Draft genome sequence of five rapidly growing Mycobacterium species.</title>
        <authorList>
            <person name="Katahira K."/>
            <person name="Gotou Y."/>
            <person name="Iida K."/>
            <person name="Ogura Y."/>
            <person name="Hayashi T."/>
        </authorList>
    </citation>
    <scope>NUCLEOTIDE SEQUENCE [LARGE SCALE GENOMIC DNA]</scope>
    <source>
        <strain evidence="3">JCM6368</strain>
    </source>
</reference>
<dbReference type="Proteomes" id="UP000069705">
    <property type="component" value="Unassembled WGS sequence"/>
</dbReference>
<name>A0A117IF66_MYCFO</name>
<proteinExistence type="predicted"/>
<protein>
    <recommendedName>
        <fullName evidence="4">Integrase</fullName>
    </recommendedName>
</protein>
<dbReference type="EMBL" id="BCSZ01000035">
    <property type="protein sequence ID" value="GAT03786.1"/>
    <property type="molecule type" value="Genomic_DNA"/>
</dbReference>
<dbReference type="RefSeq" id="WP_131809078.1">
    <property type="nucleotide sequence ID" value="NZ_BCSZ01000035.1"/>
</dbReference>
<dbReference type="InterPro" id="IPR010998">
    <property type="entry name" value="Integrase_recombinase_N"/>
</dbReference>
<organism evidence="2 3">
    <name type="scientific">Mycolicibacterium fortuitum subsp. acetamidolyticum</name>
    <dbReference type="NCBI Taxonomy" id="144550"/>
    <lineage>
        <taxon>Bacteria</taxon>
        <taxon>Bacillati</taxon>
        <taxon>Actinomycetota</taxon>
        <taxon>Actinomycetes</taxon>
        <taxon>Mycobacteriales</taxon>
        <taxon>Mycobacteriaceae</taxon>
        <taxon>Mycolicibacterium</taxon>
    </lineage>
</organism>
<dbReference type="Gene3D" id="1.10.150.130">
    <property type="match status" value="1"/>
</dbReference>
<reference evidence="2 3" key="1">
    <citation type="journal article" date="2016" name="Genome Announc.">
        <title>Draft Genome Sequences of Five Rapidly Growing Mycobacterium Species, M. thermoresistibile, M. fortuitum subsp. acetamidolyticum, M. canariasense, M. brisbanense, and M. novocastrense.</title>
        <authorList>
            <person name="Katahira K."/>
            <person name="Ogura Y."/>
            <person name="Gotoh Y."/>
            <person name="Hayashi T."/>
        </authorList>
    </citation>
    <scope>NUCLEOTIDE SEQUENCE [LARGE SCALE GENOMIC DNA]</scope>
    <source>
        <strain evidence="2 3">JCM6368</strain>
    </source>
</reference>
<sequence>MTASPRHTSEDAVVTRRDDPEVVVATLAGSYTATVIDLREWRCARELKVQLADGIEALTSVNGTWSSAATALGNCRYLQDFANWCGEHDVQVLKQLTPNDWNEYLLHVAGTGWNNNTQRRHLGPVRLVLRAHPNRLRLDFLNHIGKRMPQRDGIGAQPLPVDVYDGILKAATAAVNGEYERIQPNLALLRRRGDRTLSVEQRARAEALHEVATTGTSRSPATRAALGITVNRKAFGVSQSRPLLFVSREGAIALAVLIACLEGANFATINERKVPSGSPALGVAEDIRTVEDEKRRRHSEPYEAHAIPRNARRATAKIIEMTQPARDYLAAQQLPGYDRLIVYWSGERGGPAPSVGLGLRSANDAKRLSWWPYPDVTLSYNRIRKTVRVLVDRAPQGHSRTTWATMYVQASDDERERLMAGAVESGLWAVITNAEAHLKMRFKRSKSDPSGDTPIGACIDWKHHPLTREPCGDDFLLCLQCTNAFATPRHLPRLIELRHQLEAIASTDGPDWTEFRAMAYACLVALVDDRTLISASEYTDAEAAITDEDRAEIGLLLNGKYS</sequence>
<evidence type="ECO:0000256" key="1">
    <source>
        <dbReference type="ARBA" id="ARBA00023125"/>
    </source>
</evidence>
<gene>
    <name evidence="2" type="ORF">RMCFA_3898</name>
</gene>
<evidence type="ECO:0000313" key="3">
    <source>
        <dbReference type="Proteomes" id="UP000069705"/>
    </source>
</evidence>
<keyword evidence="1" id="KW-0238">DNA-binding</keyword>
<dbReference type="SUPFAM" id="SSF47823">
    <property type="entry name" value="lambda integrase-like, N-terminal domain"/>
    <property type="match status" value="1"/>
</dbReference>
<evidence type="ECO:0008006" key="4">
    <source>
        <dbReference type="Google" id="ProtNLM"/>
    </source>
</evidence>
<dbReference type="AlphaFoldDB" id="A0A117IF66"/>
<comment type="caution">
    <text evidence="2">The sequence shown here is derived from an EMBL/GenBank/DDBJ whole genome shotgun (WGS) entry which is preliminary data.</text>
</comment>
<accession>A0A117IF66</accession>
<dbReference type="GO" id="GO:0003677">
    <property type="term" value="F:DNA binding"/>
    <property type="evidence" value="ECO:0007669"/>
    <property type="project" value="UniProtKB-KW"/>
</dbReference>